<feature type="domain" description="RDD" evidence="8">
    <location>
        <begin position="56"/>
        <end position="204"/>
    </location>
</feature>
<keyword evidence="3 7" id="KW-0812">Transmembrane</keyword>
<reference evidence="9 10" key="1">
    <citation type="submission" date="2024-02" db="EMBL/GenBank/DDBJ databases">
        <title>Full genome sequence of Nocardioides kribbensis.</title>
        <authorList>
            <person name="Poletto B.L."/>
            <person name="Silva G."/>
            <person name="Galante D."/>
            <person name="Campos K.R."/>
            <person name="Santos M.B.N."/>
            <person name="Sacchi C.T."/>
        </authorList>
    </citation>
    <scope>NUCLEOTIDE SEQUENCE [LARGE SCALE GENOMIC DNA]</scope>
    <source>
        <strain evidence="9 10">O4R</strain>
    </source>
</reference>
<dbReference type="RefSeq" id="WP_349805007.1">
    <property type="nucleotide sequence ID" value="NZ_JBEGDP010000016.1"/>
</dbReference>
<evidence type="ECO:0000313" key="10">
    <source>
        <dbReference type="Proteomes" id="UP001482520"/>
    </source>
</evidence>
<dbReference type="PANTHER" id="PTHR36115">
    <property type="entry name" value="PROLINE-RICH ANTIGEN HOMOLOG-RELATED"/>
    <property type="match status" value="1"/>
</dbReference>
<dbReference type="Pfam" id="PF06271">
    <property type="entry name" value="RDD"/>
    <property type="match status" value="1"/>
</dbReference>
<keyword evidence="5 7" id="KW-0472">Membrane</keyword>
<evidence type="ECO:0000256" key="7">
    <source>
        <dbReference type="SAM" id="Phobius"/>
    </source>
</evidence>
<feature type="region of interest" description="Disordered" evidence="6">
    <location>
        <begin position="1"/>
        <end position="36"/>
    </location>
</feature>
<keyword evidence="10" id="KW-1185">Reference proteome</keyword>
<dbReference type="InterPro" id="IPR051791">
    <property type="entry name" value="Pra-immunoreactive"/>
</dbReference>
<evidence type="ECO:0000259" key="8">
    <source>
        <dbReference type="Pfam" id="PF06271"/>
    </source>
</evidence>
<evidence type="ECO:0000256" key="2">
    <source>
        <dbReference type="ARBA" id="ARBA00022475"/>
    </source>
</evidence>
<evidence type="ECO:0000256" key="4">
    <source>
        <dbReference type="ARBA" id="ARBA00022989"/>
    </source>
</evidence>
<keyword evidence="2" id="KW-1003">Cell membrane</keyword>
<dbReference type="InterPro" id="IPR010432">
    <property type="entry name" value="RDD"/>
</dbReference>
<feature type="transmembrane region" description="Helical" evidence="7">
    <location>
        <begin position="62"/>
        <end position="88"/>
    </location>
</feature>
<name>A0ABV1P0W5_9ACTN</name>
<comment type="subcellular location">
    <subcellularLocation>
        <location evidence="1">Cell membrane</location>
        <topology evidence="1">Multi-pass membrane protein</topology>
    </subcellularLocation>
</comment>
<protein>
    <submittedName>
        <fullName evidence="9">RDD family protein</fullName>
    </submittedName>
</protein>
<feature type="transmembrane region" description="Helical" evidence="7">
    <location>
        <begin position="100"/>
        <end position="120"/>
    </location>
</feature>
<accession>A0ABV1P0W5</accession>
<feature type="transmembrane region" description="Helical" evidence="7">
    <location>
        <begin position="156"/>
        <end position="186"/>
    </location>
</feature>
<sequence>MSSYDPPNPPNPQDPYGQQGAGQPGYGAPQYGAPQYGAPQYGAPQYGGQPGGPVPAGLLERFLARLIDGVLMGIVSFIIGLVFGGAVVATGGTGTDGQSYAAAAAATVLGVIVNLAYFGFLESSRGATLGKQLLKLRVVAPEGGNPTLATAVKRNIFLAFGLAGLVPFLGIIGSLATLVAVIVIAVQINGDKAQRQGWHDKFAGGTHVVKVG</sequence>
<keyword evidence="4 7" id="KW-1133">Transmembrane helix</keyword>
<feature type="compositionally biased region" description="Low complexity" evidence="6">
    <location>
        <begin position="26"/>
        <end position="36"/>
    </location>
</feature>
<evidence type="ECO:0000313" key="9">
    <source>
        <dbReference type="EMBL" id="MEQ7848374.1"/>
    </source>
</evidence>
<dbReference type="EMBL" id="JBEGDP010000016">
    <property type="protein sequence ID" value="MEQ7848374.1"/>
    <property type="molecule type" value="Genomic_DNA"/>
</dbReference>
<evidence type="ECO:0000256" key="1">
    <source>
        <dbReference type="ARBA" id="ARBA00004651"/>
    </source>
</evidence>
<evidence type="ECO:0000256" key="5">
    <source>
        <dbReference type="ARBA" id="ARBA00023136"/>
    </source>
</evidence>
<organism evidence="9 10">
    <name type="scientific">Nocardioides kribbensis</name>
    <dbReference type="NCBI Taxonomy" id="305517"/>
    <lineage>
        <taxon>Bacteria</taxon>
        <taxon>Bacillati</taxon>
        <taxon>Actinomycetota</taxon>
        <taxon>Actinomycetes</taxon>
        <taxon>Propionibacteriales</taxon>
        <taxon>Nocardioidaceae</taxon>
        <taxon>Nocardioides</taxon>
    </lineage>
</organism>
<feature type="compositionally biased region" description="Pro residues" evidence="6">
    <location>
        <begin position="1"/>
        <end position="13"/>
    </location>
</feature>
<comment type="caution">
    <text evidence="9">The sequence shown here is derived from an EMBL/GenBank/DDBJ whole genome shotgun (WGS) entry which is preliminary data.</text>
</comment>
<proteinExistence type="predicted"/>
<gene>
    <name evidence="9" type="ORF">V6R90_13905</name>
</gene>
<evidence type="ECO:0000256" key="3">
    <source>
        <dbReference type="ARBA" id="ARBA00022692"/>
    </source>
</evidence>
<evidence type="ECO:0000256" key="6">
    <source>
        <dbReference type="SAM" id="MobiDB-lite"/>
    </source>
</evidence>
<dbReference type="Proteomes" id="UP001482520">
    <property type="component" value="Unassembled WGS sequence"/>
</dbReference>
<dbReference type="PANTHER" id="PTHR36115:SF4">
    <property type="entry name" value="MEMBRANE PROTEIN"/>
    <property type="match status" value="1"/>
</dbReference>